<dbReference type="CDD" id="cd06259">
    <property type="entry name" value="YdcF-like"/>
    <property type="match status" value="1"/>
</dbReference>
<evidence type="ECO:0000259" key="2">
    <source>
        <dbReference type="Pfam" id="PF02698"/>
    </source>
</evidence>
<keyword evidence="1" id="KW-1133">Transmembrane helix</keyword>
<reference evidence="3" key="1">
    <citation type="submission" date="2015-08" db="EMBL/GenBank/DDBJ databases">
        <title>Complete DNA Sequence of Pseudomonas syringae pv. actinidiae, the Causal Agent of Kiwifruit Canker Disease.</title>
        <authorList>
            <person name="Rikkerink E.H.A."/>
            <person name="Fineran P.C."/>
        </authorList>
    </citation>
    <scope>NUCLEOTIDE SEQUENCE</scope>
    <source>
        <strain evidence="3">SkMP5</strain>
    </source>
</reference>
<dbReference type="PANTHER" id="PTHR30336">
    <property type="entry name" value="INNER MEMBRANE PROTEIN, PROBABLE PERMEASE"/>
    <property type="match status" value="1"/>
</dbReference>
<dbReference type="GO" id="GO:0005886">
    <property type="term" value="C:plasma membrane"/>
    <property type="evidence" value="ECO:0007669"/>
    <property type="project" value="TreeGrafter"/>
</dbReference>
<evidence type="ECO:0000256" key="1">
    <source>
        <dbReference type="SAM" id="Phobius"/>
    </source>
</evidence>
<evidence type="ECO:0000313" key="4">
    <source>
        <dbReference type="Proteomes" id="UP000253740"/>
    </source>
</evidence>
<sequence>MLRAPAFLRRGPFRYLGDPDVWHSLTVTALALALTGGLLWLGYFAYVFGLALRAPTRPRGPRVALVFGRRLRGGVVEADYAARLERARVLAAEGALDRLLLLGGDCGEGVSEAAAGHAWLRARGLGADLPVLLEEASIDSLENLRHARSLLGTPPPPVLLVTSRYHLARCAHLARGLGFEAAPCAAEPRLPRSPRYLRRLLIESGYLMWIDVGSRWARLIGHHRMLDRLR</sequence>
<dbReference type="OrthoDB" id="5611936at2"/>
<proteinExistence type="predicted"/>
<evidence type="ECO:0000313" key="3">
    <source>
        <dbReference type="EMBL" id="GAP64867.1"/>
    </source>
</evidence>
<dbReference type="Proteomes" id="UP000253740">
    <property type="component" value="Unassembled WGS sequence"/>
</dbReference>
<keyword evidence="4" id="KW-1185">Reference proteome</keyword>
<protein>
    <recommendedName>
        <fullName evidence="2">DUF218 domain-containing protein</fullName>
    </recommendedName>
</protein>
<accession>A0A0K8QK53</accession>
<feature type="domain" description="DUF218" evidence="2">
    <location>
        <begin position="63"/>
        <end position="196"/>
    </location>
</feature>
<name>A0A0K8QK53_9GAMM</name>
<gene>
    <name evidence="3" type="ORF">MBSD_n0149</name>
</gene>
<dbReference type="PANTHER" id="PTHR30336:SF20">
    <property type="entry name" value="DUF218 DOMAIN-CONTAINING PROTEIN"/>
    <property type="match status" value="1"/>
</dbReference>
<feature type="transmembrane region" description="Helical" evidence="1">
    <location>
        <begin position="29"/>
        <end position="52"/>
    </location>
</feature>
<dbReference type="Pfam" id="PF02698">
    <property type="entry name" value="DUF218"/>
    <property type="match status" value="1"/>
</dbReference>
<dbReference type="InterPro" id="IPR003848">
    <property type="entry name" value="DUF218"/>
</dbReference>
<keyword evidence="1" id="KW-0812">Transmembrane</keyword>
<dbReference type="AlphaFoldDB" id="A0A0K8QK53"/>
<dbReference type="RefSeq" id="WP_062534119.1">
    <property type="nucleotide sequence ID" value="NZ_DF970134.1"/>
</dbReference>
<keyword evidence="1" id="KW-0472">Membrane</keyword>
<dbReference type="EMBL" id="DF970134">
    <property type="protein sequence ID" value="GAP64867.1"/>
    <property type="molecule type" value="Genomic_DNA"/>
</dbReference>
<dbReference type="InterPro" id="IPR051599">
    <property type="entry name" value="Cell_Envelope_Assoc"/>
</dbReference>
<dbReference type="STRING" id="1475481.GCA_000953855_00150"/>
<organism evidence="3">
    <name type="scientific">Mizugakiibacter sediminis</name>
    <dbReference type="NCBI Taxonomy" id="1475481"/>
    <lineage>
        <taxon>Bacteria</taxon>
        <taxon>Pseudomonadati</taxon>
        <taxon>Pseudomonadota</taxon>
        <taxon>Gammaproteobacteria</taxon>
        <taxon>Lysobacterales</taxon>
        <taxon>Rhodanobacteraceae</taxon>
        <taxon>Mizugakiibacter</taxon>
    </lineage>
</organism>